<dbReference type="Gene3D" id="3.30.420.10">
    <property type="entry name" value="Ribonuclease H-like superfamily/Ribonuclease H"/>
    <property type="match status" value="1"/>
</dbReference>
<evidence type="ECO:0000313" key="2">
    <source>
        <dbReference type="EMBL" id="KAJ4434888.1"/>
    </source>
</evidence>
<keyword evidence="3" id="KW-1185">Reference proteome</keyword>
<gene>
    <name evidence="2" type="ORF">ANN_23459</name>
</gene>
<dbReference type="PANTHER" id="PTHR47326:SF1">
    <property type="entry name" value="HTH PSQ-TYPE DOMAIN-CONTAINING PROTEIN"/>
    <property type="match status" value="1"/>
</dbReference>
<reference evidence="2 3" key="1">
    <citation type="journal article" date="2022" name="Allergy">
        <title>Genome assembly and annotation of Periplaneta americana reveal a comprehensive cockroach allergen profile.</title>
        <authorList>
            <person name="Wang L."/>
            <person name="Xiong Q."/>
            <person name="Saelim N."/>
            <person name="Wang L."/>
            <person name="Nong W."/>
            <person name="Wan A.T."/>
            <person name="Shi M."/>
            <person name="Liu X."/>
            <person name="Cao Q."/>
            <person name="Hui J.H.L."/>
            <person name="Sookrung N."/>
            <person name="Leung T.F."/>
            <person name="Tungtrongchitr A."/>
            <person name="Tsui S.K.W."/>
        </authorList>
    </citation>
    <scope>NUCLEOTIDE SEQUENCE [LARGE SCALE GENOMIC DNA]</scope>
    <source>
        <strain evidence="2">PWHHKU_190912</strain>
    </source>
</reference>
<comment type="caution">
    <text evidence="2">The sequence shown here is derived from an EMBL/GenBank/DDBJ whole genome shotgun (WGS) entry which is preliminary data.</text>
</comment>
<protein>
    <submittedName>
        <fullName evidence="2">Uncharacterized protein</fullName>
    </submittedName>
</protein>
<evidence type="ECO:0000313" key="3">
    <source>
        <dbReference type="Proteomes" id="UP001148838"/>
    </source>
</evidence>
<proteinExistence type="predicted"/>
<organism evidence="2 3">
    <name type="scientific">Periplaneta americana</name>
    <name type="common">American cockroach</name>
    <name type="synonym">Blatta americana</name>
    <dbReference type="NCBI Taxonomy" id="6978"/>
    <lineage>
        <taxon>Eukaryota</taxon>
        <taxon>Metazoa</taxon>
        <taxon>Ecdysozoa</taxon>
        <taxon>Arthropoda</taxon>
        <taxon>Hexapoda</taxon>
        <taxon>Insecta</taxon>
        <taxon>Pterygota</taxon>
        <taxon>Neoptera</taxon>
        <taxon>Polyneoptera</taxon>
        <taxon>Dictyoptera</taxon>
        <taxon>Blattodea</taxon>
        <taxon>Blattoidea</taxon>
        <taxon>Blattidae</taxon>
        <taxon>Blattinae</taxon>
        <taxon>Periplaneta</taxon>
    </lineage>
</organism>
<dbReference type="Proteomes" id="UP001148838">
    <property type="component" value="Unassembled WGS sequence"/>
</dbReference>
<sequence>MLHLFPLDRVNDAIDKLNEDIDSIVTWTKKLRLKINPGKTQAIILGHKRQTDAVKHLDISPVKKEKKDRSEEREKGGQKKEKENEMKVALAKETTIRNEMKCEMKQKLENKSLFSIKIHSEREIADKILKSSTRRRKRFCTVGLRHENYDFTPYKVNVWCAVNRYNLYGPFVFAEETVRSGPYLDMFKNFFEPKLQQQNNMGIVFQQNVAPSHWETDVRDYLYDTFGNNCCCRGGPIMWPPNSPDVILLRPAFLALVLE</sequence>
<dbReference type="InterPro" id="IPR036397">
    <property type="entry name" value="RNaseH_sf"/>
</dbReference>
<dbReference type="PANTHER" id="PTHR47326">
    <property type="entry name" value="TRANSPOSABLE ELEMENT TC3 TRANSPOSASE-LIKE PROTEIN"/>
    <property type="match status" value="1"/>
</dbReference>
<evidence type="ECO:0000256" key="1">
    <source>
        <dbReference type="SAM" id="MobiDB-lite"/>
    </source>
</evidence>
<feature type="region of interest" description="Disordered" evidence="1">
    <location>
        <begin position="58"/>
        <end position="85"/>
    </location>
</feature>
<name>A0ABQ8SLK5_PERAM</name>
<dbReference type="EMBL" id="JAJSOF020000025">
    <property type="protein sequence ID" value="KAJ4434888.1"/>
    <property type="molecule type" value="Genomic_DNA"/>
</dbReference>
<accession>A0ABQ8SLK5</accession>